<evidence type="ECO:0000313" key="7">
    <source>
        <dbReference type="EMBL" id="AAY87254.1"/>
    </source>
</evidence>
<dbReference type="Pfam" id="PF02561">
    <property type="entry name" value="FliS"/>
    <property type="match status" value="1"/>
</dbReference>
<dbReference type="EMBL" id="DQ068068">
    <property type="protein sequence ID" value="AAY87254.1"/>
    <property type="molecule type" value="Genomic_DNA"/>
</dbReference>
<keyword evidence="4 6" id="KW-1005">Bacterial flagellum biogenesis</keyword>
<sequence>MSTNKFINAYKNANREAVAESEDPQALIMVLLDELLRAMRAYVTIVEKQDDAKARKNDNLTRSLTIIYGLQSCLNFEEGGEIAENLFKLYEYSRIQLLNASATGETVGMNAAIQAISDIREAWSMMNLDVQEQSVG</sequence>
<evidence type="ECO:0000256" key="5">
    <source>
        <dbReference type="ARBA" id="ARBA00023186"/>
    </source>
</evidence>
<dbReference type="GO" id="GO:0005829">
    <property type="term" value="C:cytosol"/>
    <property type="evidence" value="ECO:0007669"/>
    <property type="project" value="UniProtKB-SubCell"/>
</dbReference>
<dbReference type="InterPro" id="IPR003713">
    <property type="entry name" value="FliS"/>
</dbReference>
<proteinExistence type="inferred from homology"/>
<comment type="subcellular location">
    <subcellularLocation>
        <location evidence="1 6">Cytoplasm</location>
        <location evidence="1 6">Cytosol</location>
    </subcellularLocation>
</comment>
<reference evidence="7" key="1">
    <citation type="journal article" date="2005" name="PLoS Biol.">
        <title>New insights into metabolic properties of marine bacteria encoding proteorhodopsins.</title>
        <authorList>
            <person name="Sabehi G."/>
            <person name="Loy A."/>
            <person name="Jung K.H."/>
            <person name="Partha R."/>
            <person name="Spudich J.L."/>
            <person name="Isaacson T."/>
            <person name="Hirschberg J."/>
            <person name="Wagner M."/>
            <person name="Beja O."/>
        </authorList>
    </citation>
    <scope>NUCLEOTIDE SEQUENCE</scope>
</reference>
<evidence type="ECO:0000256" key="6">
    <source>
        <dbReference type="PIRNR" id="PIRNR039090"/>
    </source>
</evidence>
<evidence type="ECO:0000256" key="2">
    <source>
        <dbReference type="ARBA" id="ARBA00008787"/>
    </source>
</evidence>
<dbReference type="Gene3D" id="1.20.120.340">
    <property type="entry name" value="Flagellar protein FliS"/>
    <property type="match status" value="1"/>
</dbReference>
<accession>Q4JMQ9</accession>
<dbReference type="PIRSF" id="PIRSF039090">
    <property type="entry name" value="Flis"/>
    <property type="match status" value="1"/>
</dbReference>
<evidence type="ECO:0000256" key="1">
    <source>
        <dbReference type="ARBA" id="ARBA00004514"/>
    </source>
</evidence>
<dbReference type="AlphaFoldDB" id="Q4JMQ9"/>
<keyword evidence="7" id="KW-0969">Cilium</keyword>
<evidence type="ECO:0000256" key="3">
    <source>
        <dbReference type="ARBA" id="ARBA00022490"/>
    </source>
</evidence>
<name>Q4JMQ9_9BACT</name>
<dbReference type="NCBIfam" id="TIGR00208">
    <property type="entry name" value="fliS"/>
    <property type="match status" value="1"/>
</dbReference>
<keyword evidence="7" id="KW-0966">Cell projection</keyword>
<dbReference type="InterPro" id="IPR036584">
    <property type="entry name" value="FliS_sf"/>
</dbReference>
<keyword evidence="3 6" id="KW-0963">Cytoplasm</keyword>
<dbReference type="CDD" id="cd16098">
    <property type="entry name" value="FliS"/>
    <property type="match status" value="1"/>
</dbReference>
<dbReference type="PANTHER" id="PTHR34773">
    <property type="entry name" value="FLAGELLAR SECRETION CHAPERONE FLIS"/>
    <property type="match status" value="1"/>
</dbReference>
<dbReference type="GO" id="GO:0044780">
    <property type="term" value="P:bacterial-type flagellum assembly"/>
    <property type="evidence" value="ECO:0007669"/>
    <property type="project" value="InterPro"/>
</dbReference>
<organism evidence="7">
    <name type="scientific">uncultured bacterium BAC17H8</name>
    <dbReference type="NCBI Taxonomy" id="332980"/>
    <lineage>
        <taxon>Bacteria</taxon>
        <taxon>environmental samples</taxon>
    </lineage>
</organism>
<dbReference type="PANTHER" id="PTHR34773:SF1">
    <property type="entry name" value="FLAGELLAR SECRETION CHAPERONE FLIS"/>
    <property type="match status" value="1"/>
</dbReference>
<comment type="similarity">
    <text evidence="2 6">Belongs to the FliS family.</text>
</comment>
<evidence type="ECO:0000256" key="4">
    <source>
        <dbReference type="ARBA" id="ARBA00022795"/>
    </source>
</evidence>
<keyword evidence="7" id="KW-0282">Flagellum</keyword>
<keyword evidence="5" id="KW-0143">Chaperone</keyword>
<protein>
    <recommendedName>
        <fullName evidence="6">Flagellar secretion chaperone FliS</fullName>
    </recommendedName>
</protein>
<dbReference type="SUPFAM" id="SSF101116">
    <property type="entry name" value="Flagellar export chaperone FliS"/>
    <property type="match status" value="1"/>
</dbReference>
<dbReference type="GO" id="GO:0071973">
    <property type="term" value="P:bacterial-type flagellum-dependent cell motility"/>
    <property type="evidence" value="ECO:0007669"/>
    <property type="project" value="TreeGrafter"/>
</dbReference>